<evidence type="ECO:0000256" key="3">
    <source>
        <dbReference type="ARBA" id="ARBA00023014"/>
    </source>
</evidence>
<keyword evidence="3" id="KW-0411">Iron-sulfur</keyword>
<dbReference type="PANTHER" id="PTHR40447">
    <property type="entry name" value="ANAEROBIC SULFITE REDUCTASE SUBUNIT A"/>
    <property type="match status" value="1"/>
</dbReference>
<accession>A0A9J6QYK9</accession>
<comment type="caution">
    <text evidence="5">The sequence shown here is derived from an EMBL/GenBank/DDBJ whole genome shotgun (WGS) entry which is preliminary data.</text>
</comment>
<name>A0A9J6QYK9_9FIRM</name>
<dbReference type="EMBL" id="JAOSHN010000011">
    <property type="protein sequence ID" value="MCU7380564.1"/>
    <property type="molecule type" value="Genomic_DNA"/>
</dbReference>
<dbReference type="GO" id="GO:0046872">
    <property type="term" value="F:metal ion binding"/>
    <property type="evidence" value="ECO:0007669"/>
    <property type="project" value="UniProtKB-KW"/>
</dbReference>
<sequence>MGYYLNAKAADRFFQELAPEYDLYAPVKMKDDGMFSDTDTVRYGKVSKAAEIVFDEKSDYSFKEVLLPLSETLFFFTENQIKEADGRKKGALIFVRSCDLHAVKRLDEIYLKNGFEDYYYKRIRDKVKFVLMGCKNCFDDCFCVDMKTAEADFYDLSMEPDKDGYLLDNRTEEWDDLLQELCQSKPDVTPSHVTETKVRAAVPDHLTLDIAEARMWDEYDGRCVGCGRCNFACPTCTCFTMQDIFYSDNGKAGERRRVAASCMVDGFTDVAGGGSYRKKNGQRMRFKVLHKIYDYKKRFGYHMCVGCGRCDRICPEYISFSGCIGKLAEAQKEVEANDAE</sequence>
<dbReference type="Gene3D" id="1.10.1060.10">
    <property type="entry name" value="Alpha-helical ferredoxin"/>
    <property type="match status" value="1"/>
</dbReference>
<gene>
    <name evidence="5" type="primary">asrA</name>
    <name evidence="5" type="ORF">OBO34_19825</name>
</gene>
<dbReference type="PROSITE" id="PS51379">
    <property type="entry name" value="4FE4S_FER_2"/>
    <property type="match status" value="2"/>
</dbReference>
<protein>
    <submittedName>
        <fullName evidence="5">Anaerobic sulfite reductase subunit AsrA</fullName>
    </submittedName>
</protein>
<keyword evidence="2" id="KW-0408">Iron</keyword>
<dbReference type="RefSeq" id="WP_148396707.1">
    <property type="nucleotide sequence ID" value="NZ_JAOSHN010000011.1"/>
</dbReference>
<dbReference type="PROSITE" id="PS00198">
    <property type="entry name" value="4FE4S_FER_1"/>
    <property type="match status" value="2"/>
</dbReference>
<dbReference type="AlphaFoldDB" id="A0A9J6QYK9"/>
<reference evidence="5" key="1">
    <citation type="submission" date="2022-09" db="EMBL/GenBank/DDBJ databases">
        <title>Culturomic study of gut microbiota in children with autism spectrum disorder.</title>
        <authorList>
            <person name="Efimov B.A."/>
            <person name="Chaplin A.V."/>
            <person name="Sokolova S.R."/>
            <person name="Pikina A.P."/>
            <person name="Korzhanova M."/>
            <person name="Belova V."/>
            <person name="Korostin D."/>
        </authorList>
    </citation>
    <scope>NUCLEOTIDE SEQUENCE</scope>
    <source>
        <strain evidence="5">ASD5510</strain>
    </source>
</reference>
<dbReference type="InterPro" id="IPR017896">
    <property type="entry name" value="4Fe4S_Fe-S-bd"/>
</dbReference>
<dbReference type="SUPFAM" id="SSF46548">
    <property type="entry name" value="alpha-helical ferredoxin"/>
    <property type="match status" value="1"/>
</dbReference>
<evidence type="ECO:0000259" key="4">
    <source>
        <dbReference type="PROSITE" id="PS51379"/>
    </source>
</evidence>
<evidence type="ECO:0000313" key="5">
    <source>
        <dbReference type="EMBL" id="MCU7380564.1"/>
    </source>
</evidence>
<evidence type="ECO:0000256" key="1">
    <source>
        <dbReference type="ARBA" id="ARBA00022723"/>
    </source>
</evidence>
<dbReference type="InterPro" id="IPR017900">
    <property type="entry name" value="4Fe4S_Fe_S_CS"/>
</dbReference>
<keyword evidence="6" id="KW-1185">Reference proteome</keyword>
<feature type="domain" description="4Fe-4S ferredoxin-type" evidence="4">
    <location>
        <begin position="295"/>
        <end position="323"/>
    </location>
</feature>
<dbReference type="PANTHER" id="PTHR40447:SF1">
    <property type="entry name" value="ANAEROBIC SULFITE REDUCTASE SUBUNIT A"/>
    <property type="match status" value="1"/>
</dbReference>
<evidence type="ECO:0000313" key="6">
    <source>
        <dbReference type="Proteomes" id="UP001065549"/>
    </source>
</evidence>
<feature type="domain" description="4Fe-4S ferredoxin-type" evidence="4">
    <location>
        <begin position="212"/>
        <end position="244"/>
    </location>
</feature>
<dbReference type="Proteomes" id="UP001065549">
    <property type="component" value="Unassembled WGS sequence"/>
</dbReference>
<proteinExistence type="predicted"/>
<dbReference type="Pfam" id="PF17179">
    <property type="entry name" value="Fer4_22"/>
    <property type="match status" value="1"/>
</dbReference>
<evidence type="ECO:0000256" key="2">
    <source>
        <dbReference type="ARBA" id="ARBA00023004"/>
    </source>
</evidence>
<keyword evidence="1" id="KW-0479">Metal-binding</keyword>
<dbReference type="InterPro" id="IPR009051">
    <property type="entry name" value="Helical_ferredxn"/>
</dbReference>
<organism evidence="5 6">
    <name type="scientific">Hominibacterium faecale</name>
    <dbReference type="NCBI Taxonomy" id="2839743"/>
    <lineage>
        <taxon>Bacteria</taxon>
        <taxon>Bacillati</taxon>
        <taxon>Bacillota</taxon>
        <taxon>Clostridia</taxon>
        <taxon>Peptostreptococcales</taxon>
        <taxon>Anaerovoracaceae</taxon>
        <taxon>Hominibacterium</taxon>
    </lineage>
</organism>
<dbReference type="NCBIfam" id="TIGR02910">
    <property type="entry name" value="sulfite_red_A"/>
    <property type="match status" value="1"/>
</dbReference>
<dbReference type="GO" id="GO:0051536">
    <property type="term" value="F:iron-sulfur cluster binding"/>
    <property type="evidence" value="ECO:0007669"/>
    <property type="project" value="UniProtKB-KW"/>
</dbReference>
<dbReference type="InterPro" id="IPR014259">
    <property type="entry name" value="Sulphite_reductase_A"/>
</dbReference>